<evidence type="ECO:0000313" key="4">
    <source>
        <dbReference type="Proteomes" id="UP000308133"/>
    </source>
</evidence>
<dbReference type="Pfam" id="PF24883">
    <property type="entry name" value="NPHP3_N"/>
    <property type="match status" value="1"/>
</dbReference>
<organism evidence="3 4">
    <name type="scientific">Elsinoe australis</name>
    <dbReference type="NCBI Taxonomy" id="40998"/>
    <lineage>
        <taxon>Eukaryota</taxon>
        <taxon>Fungi</taxon>
        <taxon>Dikarya</taxon>
        <taxon>Ascomycota</taxon>
        <taxon>Pezizomycotina</taxon>
        <taxon>Dothideomycetes</taxon>
        <taxon>Dothideomycetidae</taxon>
        <taxon>Myriangiales</taxon>
        <taxon>Elsinoaceae</taxon>
        <taxon>Elsinoe</taxon>
    </lineage>
</organism>
<dbReference type="Proteomes" id="UP000308133">
    <property type="component" value="Unassembled WGS sequence"/>
</dbReference>
<comment type="caution">
    <text evidence="3">The sequence shown here is derived from an EMBL/GenBank/DDBJ whole genome shotgun (WGS) entry which is preliminary data.</text>
</comment>
<dbReference type="EMBL" id="PTQR01000075">
    <property type="protein sequence ID" value="TKX21889.1"/>
    <property type="molecule type" value="Genomic_DNA"/>
</dbReference>
<dbReference type="PANTHER" id="PTHR10039">
    <property type="entry name" value="AMELOGENIN"/>
    <property type="match status" value="1"/>
</dbReference>
<reference evidence="3 4" key="1">
    <citation type="submission" date="2018-02" db="EMBL/GenBank/DDBJ databases">
        <title>Draft genome sequences of Elsinoe sp., causing black scab on jojoba.</title>
        <authorList>
            <person name="Stodart B."/>
            <person name="Jeffress S."/>
            <person name="Ash G."/>
            <person name="Arun Chinnappa K."/>
        </authorList>
    </citation>
    <scope>NUCLEOTIDE SEQUENCE [LARGE SCALE GENOMIC DNA]</scope>
    <source>
        <strain evidence="3 4">Hillstone_2</strain>
    </source>
</reference>
<dbReference type="InterPro" id="IPR056884">
    <property type="entry name" value="NPHP3-like_N"/>
</dbReference>
<keyword evidence="1" id="KW-0677">Repeat</keyword>
<name>A0A4U7AUV0_9PEZI</name>
<evidence type="ECO:0000259" key="2">
    <source>
        <dbReference type="Pfam" id="PF24883"/>
    </source>
</evidence>
<protein>
    <submittedName>
        <fullName evidence="3">NACHT domain-containing protein 5</fullName>
    </submittedName>
</protein>
<dbReference type="PANTHER" id="PTHR10039:SF5">
    <property type="entry name" value="NACHT DOMAIN-CONTAINING PROTEIN"/>
    <property type="match status" value="1"/>
</dbReference>
<evidence type="ECO:0000256" key="1">
    <source>
        <dbReference type="ARBA" id="ARBA00022737"/>
    </source>
</evidence>
<gene>
    <name evidence="3" type="ORF">C1H76_5781</name>
</gene>
<sequence>MQSATANRDRTSSVFNNQERVEQQIGIQNNHPRISFHQTIQQFSPNRSLNVPTDRDQDPVTSAYQALDFPQRGDRELSIYDAEQETCGWLLQKQEYRDWLHPEYKNPTLSITGKPGSGKSTLMKFSLQHIKRKCPEVIALSFFFHARGITLEKTTEGLYRTLLFQLLTKCPQLQDVLTSVSLRNDESDLPIWSVGTLKNLLVHAISRLQSGTVVVIIIDALEECSNDFASVTETIRFLNERFVKEAKKGGAVVRTGLSRRHFPALPPGSYVNLDLGEQSEHSEAIKAYIESNLQIGSTISAERIKQLIQSRVSGIFLWVVLVVNIAQELYEQGELPRCIEARITEVPSEVERLLKDIIEGTYLFRTTTPASPILFSRCVEWVLFARRSLDLRELYCAVQLKNPKDGSEEGDMTPASMLKFINHASKGLVERTKGGRRPMQFIHETVRQYLLDRWSSLRKHEVTALNSIAASQRYLRNRCREYYRLYKLSYLRSDGIIKDRYGQMNEDRAPALLRYSVENVRYHAERALEEVLAGPRPSVGQEQMIDDHKGFLYHIPHRMEWIEWHDALARYDSKKFGQSAWFPSLTVEMQRSITISSASTMITTSQSPFGAGNRKKNYPVWAAIQLGNSNALKAMITPLPESDAELPHDLDREVEALLQMKDQLPKKETSLLDWIAKDVTSVALQRALLRNMSTRNYGVVVKARKASCSMDSLGDLLLMRPLLEKAKAESEHMFKDIIDYDLMDLAEELVKTKGIAVKSETTRYALSKEHGGFIHLIAQPGTLISLEGEEQSTVALLNERVIHMQQRYPESEPMKDYQCLLKAAALCHYSSTVDEWILACSSFTVSDGPPVHRHFLFPSEHPAIKPITIKAISSYEGGTDLCDVLGKCLVDYVKQGQTHLVKSLVESTAVDVDYIDSRDHSGNSTPIATALQTGNVNMSKVLLEVSKRRLDPALVDRHIQTSDNKMVKLMFHKVKDPPPEMWLRWMRRAIGKRDAKSIECLLEVRERIPQPERRRKYTRLRRDYASMFPTPNPYNAVADKYIVDMVEREGLREEPVLSREQPIVVVDLTIDD</sequence>
<dbReference type="Gene3D" id="3.40.50.300">
    <property type="entry name" value="P-loop containing nucleotide triphosphate hydrolases"/>
    <property type="match status" value="1"/>
</dbReference>
<feature type="domain" description="Nephrocystin 3-like N-terminal" evidence="2">
    <location>
        <begin position="85"/>
        <end position="243"/>
    </location>
</feature>
<proteinExistence type="predicted"/>
<accession>A0A4U7AUV0</accession>
<dbReference type="InterPro" id="IPR027417">
    <property type="entry name" value="P-loop_NTPase"/>
</dbReference>
<dbReference type="AlphaFoldDB" id="A0A4U7AUV0"/>
<dbReference type="SUPFAM" id="SSF52540">
    <property type="entry name" value="P-loop containing nucleoside triphosphate hydrolases"/>
    <property type="match status" value="1"/>
</dbReference>
<evidence type="ECO:0000313" key="3">
    <source>
        <dbReference type="EMBL" id="TKX21889.1"/>
    </source>
</evidence>